<name>A0A392PVF2_9FABA</name>
<feature type="region of interest" description="Disordered" evidence="1">
    <location>
        <begin position="27"/>
        <end position="53"/>
    </location>
</feature>
<evidence type="ECO:0000256" key="1">
    <source>
        <dbReference type="SAM" id="MobiDB-lite"/>
    </source>
</evidence>
<sequence length="53" mass="5604">MANNNNLHRSNSSSSDISVYLDANDRSINSASSSGRIDRDSSSVSQNVEESGA</sequence>
<reference evidence="2 3" key="1">
    <citation type="journal article" date="2018" name="Front. Plant Sci.">
        <title>Red Clover (Trifolium pratense) and Zigzag Clover (T. medium) - A Picture of Genomic Similarities and Differences.</title>
        <authorList>
            <person name="Dluhosova J."/>
            <person name="Istvanek J."/>
            <person name="Nedelnik J."/>
            <person name="Repkova J."/>
        </authorList>
    </citation>
    <scope>NUCLEOTIDE SEQUENCE [LARGE SCALE GENOMIC DNA]</scope>
    <source>
        <strain evidence="3">cv. 10/8</strain>
        <tissue evidence="2">Leaf</tissue>
    </source>
</reference>
<gene>
    <name evidence="2" type="ORF">A2U01_0036050</name>
</gene>
<dbReference type="EMBL" id="LXQA010094290">
    <property type="protein sequence ID" value="MCI14915.1"/>
    <property type="molecule type" value="Genomic_DNA"/>
</dbReference>
<evidence type="ECO:0000313" key="2">
    <source>
        <dbReference type="EMBL" id="MCI14915.1"/>
    </source>
</evidence>
<keyword evidence="2" id="KW-0808">Transferase</keyword>
<organism evidence="2 3">
    <name type="scientific">Trifolium medium</name>
    <dbReference type="NCBI Taxonomy" id="97028"/>
    <lineage>
        <taxon>Eukaryota</taxon>
        <taxon>Viridiplantae</taxon>
        <taxon>Streptophyta</taxon>
        <taxon>Embryophyta</taxon>
        <taxon>Tracheophyta</taxon>
        <taxon>Spermatophyta</taxon>
        <taxon>Magnoliopsida</taxon>
        <taxon>eudicotyledons</taxon>
        <taxon>Gunneridae</taxon>
        <taxon>Pentapetalae</taxon>
        <taxon>rosids</taxon>
        <taxon>fabids</taxon>
        <taxon>Fabales</taxon>
        <taxon>Fabaceae</taxon>
        <taxon>Papilionoideae</taxon>
        <taxon>50 kb inversion clade</taxon>
        <taxon>NPAAA clade</taxon>
        <taxon>Hologalegina</taxon>
        <taxon>IRL clade</taxon>
        <taxon>Trifolieae</taxon>
        <taxon>Trifolium</taxon>
    </lineage>
</organism>
<dbReference type="Proteomes" id="UP000265520">
    <property type="component" value="Unassembled WGS sequence"/>
</dbReference>
<feature type="non-terminal residue" evidence="2">
    <location>
        <position position="53"/>
    </location>
</feature>
<accession>A0A392PVF2</accession>
<keyword evidence="3" id="KW-1185">Reference proteome</keyword>
<comment type="caution">
    <text evidence="2">The sequence shown here is derived from an EMBL/GenBank/DDBJ whole genome shotgun (WGS) entry which is preliminary data.</text>
</comment>
<evidence type="ECO:0000313" key="3">
    <source>
        <dbReference type="Proteomes" id="UP000265520"/>
    </source>
</evidence>
<dbReference type="AlphaFoldDB" id="A0A392PVF2"/>
<proteinExistence type="predicted"/>
<protein>
    <submittedName>
        <fullName evidence="2">Sterol 3-beta-glucosyltransferase</fullName>
    </submittedName>
</protein>
<dbReference type="GO" id="GO:0016740">
    <property type="term" value="F:transferase activity"/>
    <property type="evidence" value="ECO:0007669"/>
    <property type="project" value="UniProtKB-KW"/>
</dbReference>